<dbReference type="InterPro" id="IPR036185">
    <property type="entry name" value="DNA_heli_DnaB-like_N_sf"/>
</dbReference>
<dbReference type="GO" id="GO:0006269">
    <property type="term" value="P:DNA replication, synthesis of primer"/>
    <property type="evidence" value="ECO:0007669"/>
    <property type="project" value="UniProtKB-UniRule"/>
</dbReference>
<reference evidence="15" key="2">
    <citation type="journal article" date="2021" name="Microbiome">
        <title>Successional dynamics and alternative stable states in a saline activated sludge microbial community over 9 years.</title>
        <authorList>
            <person name="Wang Y."/>
            <person name="Ye J."/>
            <person name="Ju F."/>
            <person name="Liu L."/>
            <person name="Boyd J.A."/>
            <person name="Deng Y."/>
            <person name="Parks D.H."/>
            <person name="Jiang X."/>
            <person name="Yin X."/>
            <person name="Woodcroft B.J."/>
            <person name="Tyson G.W."/>
            <person name="Hugenholtz P."/>
            <person name="Polz M.F."/>
            <person name="Zhang T."/>
        </authorList>
    </citation>
    <scope>NUCLEOTIDE SEQUENCE</scope>
    <source>
        <strain evidence="15">HKST-UBA79</strain>
    </source>
</reference>
<sequence>MSEDYQVSSHNRGSDAHLPPHDLNLEKSVIGALLIDPDALVKVVEFLRPNHFYRKAHQLIYGVIVELYEKREAADLVTVPALLRNKKQLDDVGGVTYLTELVNLVPTAANVETYARIIREHAVRRSLINAAGKIGTLAFEEEDLDELIDKSEQILFSVSEDKIHRDFVHIRDTLEVTFEKLDELSKHKGSLRGVPTGFPTLDKILFGLQKEALIILAARPAVGKSSFALNISQYAATAKGMGVAYFSLEMSRESLAERMISAQGDIDNWRISTGNLRPEDYENYTMAIGELADAAIHIDDTPGLSVLEMRTKARRLKMEHKVDLIVVDYLQLIRGRNIESRVQIVSEISLALKNLARELQVPVLALSQLSRAVEQRGGDKRPQLSDLRDSGSIEQDADIVMFLSRPDEENREHIELTIAKHRAGSTGIIDLHFKGDRTRFYEMAPSPSTEN</sequence>
<dbReference type="InterPro" id="IPR016136">
    <property type="entry name" value="DNA_helicase_N/primase_C"/>
</dbReference>
<keyword evidence="8 12" id="KW-0238">DNA-binding</keyword>
<proteinExistence type="inferred from homology"/>
<evidence type="ECO:0000256" key="9">
    <source>
        <dbReference type="ARBA" id="ARBA00023235"/>
    </source>
</evidence>
<evidence type="ECO:0000256" key="5">
    <source>
        <dbReference type="ARBA" id="ARBA00022801"/>
    </source>
</evidence>
<dbReference type="NCBIfam" id="TIGR00665">
    <property type="entry name" value="DnaB"/>
    <property type="match status" value="1"/>
</dbReference>
<evidence type="ECO:0000256" key="11">
    <source>
        <dbReference type="NCBIfam" id="TIGR00665"/>
    </source>
</evidence>
<evidence type="ECO:0000259" key="14">
    <source>
        <dbReference type="PROSITE" id="PS51199"/>
    </source>
</evidence>
<dbReference type="FunFam" id="1.10.860.10:FF:000001">
    <property type="entry name" value="Replicative DNA helicase"/>
    <property type="match status" value="1"/>
</dbReference>
<comment type="catalytic activity">
    <reaction evidence="10 12">
        <text>ATP + H2O = ADP + phosphate + H(+)</text>
        <dbReference type="Rhea" id="RHEA:13065"/>
        <dbReference type="ChEBI" id="CHEBI:15377"/>
        <dbReference type="ChEBI" id="CHEBI:15378"/>
        <dbReference type="ChEBI" id="CHEBI:30616"/>
        <dbReference type="ChEBI" id="CHEBI:43474"/>
        <dbReference type="ChEBI" id="CHEBI:456216"/>
        <dbReference type="EC" id="5.6.2.3"/>
    </reaction>
</comment>
<evidence type="ECO:0000256" key="12">
    <source>
        <dbReference type="RuleBase" id="RU362085"/>
    </source>
</evidence>
<dbReference type="GO" id="GO:1990077">
    <property type="term" value="C:primosome complex"/>
    <property type="evidence" value="ECO:0007669"/>
    <property type="project" value="UniProtKB-UniRule"/>
</dbReference>
<dbReference type="CDD" id="cd00984">
    <property type="entry name" value="DnaB_C"/>
    <property type="match status" value="1"/>
</dbReference>
<comment type="similarity">
    <text evidence="1 12">Belongs to the helicase family. DnaB subfamily.</text>
</comment>
<evidence type="ECO:0000256" key="6">
    <source>
        <dbReference type="ARBA" id="ARBA00022806"/>
    </source>
</evidence>
<dbReference type="PANTHER" id="PTHR30153">
    <property type="entry name" value="REPLICATIVE DNA HELICASE DNAB"/>
    <property type="match status" value="1"/>
</dbReference>
<organism evidence="15 16">
    <name type="scientific">candidate division WWE3 bacterium</name>
    <dbReference type="NCBI Taxonomy" id="2053526"/>
    <lineage>
        <taxon>Bacteria</taxon>
        <taxon>Katanobacteria</taxon>
    </lineage>
</organism>
<accession>A0A955EAK9</accession>
<dbReference type="GO" id="GO:0003677">
    <property type="term" value="F:DNA binding"/>
    <property type="evidence" value="ECO:0007669"/>
    <property type="project" value="UniProtKB-UniRule"/>
</dbReference>
<dbReference type="Pfam" id="PF00772">
    <property type="entry name" value="DnaB"/>
    <property type="match status" value="1"/>
</dbReference>
<evidence type="ECO:0000256" key="10">
    <source>
        <dbReference type="ARBA" id="ARBA00048954"/>
    </source>
</evidence>
<evidence type="ECO:0000256" key="7">
    <source>
        <dbReference type="ARBA" id="ARBA00022840"/>
    </source>
</evidence>
<evidence type="ECO:0000256" key="2">
    <source>
        <dbReference type="ARBA" id="ARBA00022515"/>
    </source>
</evidence>
<dbReference type="PANTHER" id="PTHR30153:SF2">
    <property type="entry name" value="REPLICATIVE DNA HELICASE"/>
    <property type="match status" value="1"/>
</dbReference>
<dbReference type="InterPro" id="IPR007693">
    <property type="entry name" value="DNA_helicase_DnaB-like_N"/>
</dbReference>
<keyword evidence="5 12" id="KW-0378">Hydrolase</keyword>
<dbReference type="InterPro" id="IPR007694">
    <property type="entry name" value="DNA_helicase_DnaB-like_C"/>
</dbReference>
<name>A0A955EAK9_UNCKA</name>
<keyword evidence="2 12" id="KW-0639">Primosome</keyword>
<keyword evidence="9" id="KW-0413">Isomerase</keyword>
<dbReference type="GO" id="GO:0043139">
    <property type="term" value="F:5'-3' DNA helicase activity"/>
    <property type="evidence" value="ECO:0007669"/>
    <property type="project" value="UniProtKB-EC"/>
</dbReference>
<keyword evidence="6 12" id="KW-0347">Helicase</keyword>
<dbReference type="GO" id="GO:0016787">
    <property type="term" value="F:hydrolase activity"/>
    <property type="evidence" value="ECO:0007669"/>
    <property type="project" value="UniProtKB-KW"/>
</dbReference>
<dbReference type="GO" id="GO:0005829">
    <property type="term" value="C:cytosol"/>
    <property type="evidence" value="ECO:0007669"/>
    <property type="project" value="TreeGrafter"/>
</dbReference>
<dbReference type="AlphaFoldDB" id="A0A955EAK9"/>
<dbReference type="GO" id="GO:0005524">
    <property type="term" value="F:ATP binding"/>
    <property type="evidence" value="ECO:0007669"/>
    <property type="project" value="UniProtKB-UniRule"/>
</dbReference>
<evidence type="ECO:0000256" key="8">
    <source>
        <dbReference type="ARBA" id="ARBA00023125"/>
    </source>
</evidence>
<protein>
    <recommendedName>
        <fullName evidence="11 12">Replicative DNA helicase</fullName>
        <ecNumber evidence="11 12">5.6.2.3</ecNumber>
    </recommendedName>
</protein>
<dbReference type="Pfam" id="PF03796">
    <property type="entry name" value="DnaB_C"/>
    <property type="match status" value="1"/>
</dbReference>
<dbReference type="SUPFAM" id="SSF52540">
    <property type="entry name" value="P-loop containing nucleoside triphosphate hydrolases"/>
    <property type="match status" value="1"/>
</dbReference>
<comment type="function">
    <text evidence="12">The main replicative DNA helicase, it participates in initiation and elongation during chromosome replication. Travels ahead of the DNA replisome, separating dsDNA into templates for DNA synthesis. A processive ATP-dependent 5'-3' DNA helicase it has DNA-dependent ATPase activity.</text>
</comment>
<keyword evidence="3 12" id="KW-0235">DNA replication</keyword>
<dbReference type="EC" id="5.6.2.3" evidence="11 12"/>
<feature type="domain" description="SF4 helicase" evidence="14">
    <location>
        <begin position="187"/>
        <end position="447"/>
    </location>
</feature>
<dbReference type="PROSITE" id="PS51199">
    <property type="entry name" value="SF4_HELICASE"/>
    <property type="match status" value="1"/>
</dbReference>
<dbReference type="Gene3D" id="3.40.50.300">
    <property type="entry name" value="P-loop containing nucleotide triphosphate hydrolases"/>
    <property type="match status" value="1"/>
</dbReference>
<dbReference type="EMBL" id="JAGQNX010000008">
    <property type="protein sequence ID" value="MCA9307941.1"/>
    <property type="molecule type" value="Genomic_DNA"/>
</dbReference>
<evidence type="ECO:0000256" key="3">
    <source>
        <dbReference type="ARBA" id="ARBA00022705"/>
    </source>
</evidence>
<evidence type="ECO:0000313" key="16">
    <source>
        <dbReference type="Proteomes" id="UP000740557"/>
    </source>
</evidence>
<dbReference type="SUPFAM" id="SSF48024">
    <property type="entry name" value="N-terminal domain of DnaB helicase"/>
    <property type="match status" value="1"/>
</dbReference>
<feature type="compositionally biased region" description="Polar residues" evidence="13">
    <location>
        <begin position="1"/>
        <end position="11"/>
    </location>
</feature>
<keyword evidence="7 12" id="KW-0067">ATP-binding</keyword>
<evidence type="ECO:0000256" key="1">
    <source>
        <dbReference type="ARBA" id="ARBA00008428"/>
    </source>
</evidence>
<dbReference type="InterPro" id="IPR007692">
    <property type="entry name" value="DNA_helicase_DnaB"/>
</dbReference>
<gene>
    <name evidence="15" type="primary">dnaB</name>
    <name evidence="15" type="ORF">KC980_00340</name>
</gene>
<evidence type="ECO:0000256" key="13">
    <source>
        <dbReference type="SAM" id="MobiDB-lite"/>
    </source>
</evidence>
<dbReference type="Gene3D" id="1.10.860.10">
    <property type="entry name" value="DNAb Helicase, Chain A"/>
    <property type="match status" value="1"/>
</dbReference>
<comment type="caution">
    <text evidence="15">The sequence shown here is derived from an EMBL/GenBank/DDBJ whole genome shotgun (WGS) entry which is preliminary data.</text>
</comment>
<evidence type="ECO:0000256" key="4">
    <source>
        <dbReference type="ARBA" id="ARBA00022741"/>
    </source>
</evidence>
<reference evidence="15" key="1">
    <citation type="submission" date="2020-04" db="EMBL/GenBank/DDBJ databases">
        <authorList>
            <person name="Zhang T."/>
        </authorList>
    </citation>
    <scope>NUCLEOTIDE SEQUENCE</scope>
    <source>
        <strain evidence="15">HKST-UBA79</strain>
    </source>
</reference>
<feature type="region of interest" description="Disordered" evidence="13">
    <location>
        <begin position="1"/>
        <end position="20"/>
    </location>
</feature>
<evidence type="ECO:0000313" key="15">
    <source>
        <dbReference type="EMBL" id="MCA9307941.1"/>
    </source>
</evidence>
<keyword evidence="4 12" id="KW-0547">Nucleotide-binding</keyword>
<dbReference type="Proteomes" id="UP000740557">
    <property type="component" value="Unassembled WGS sequence"/>
</dbReference>
<dbReference type="InterPro" id="IPR027417">
    <property type="entry name" value="P-loop_NTPase"/>
</dbReference>